<feature type="coiled-coil region" evidence="4">
    <location>
        <begin position="1031"/>
        <end position="1079"/>
    </location>
</feature>
<feature type="coiled-coil region" evidence="4">
    <location>
        <begin position="1135"/>
        <end position="1268"/>
    </location>
</feature>
<dbReference type="GO" id="GO:0003777">
    <property type="term" value="F:microtubule motor activity"/>
    <property type="evidence" value="ECO:0007669"/>
    <property type="project" value="InterPro"/>
</dbReference>
<feature type="region of interest" description="Disordered" evidence="5">
    <location>
        <begin position="1524"/>
        <end position="1551"/>
    </location>
</feature>
<feature type="compositionally biased region" description="Polar residues" evidence="5">
    <location>
        <begin position="516"/>
        <end position="530"/>
    </location>
</feature>
<dbReference type="OrthoDB" id="117305at2759"/>
<evidence type="ECO:0000256" key="1">
    <source>
        <dbReference type="ARBA" id="ARBA00022741"/>
    </source>
</evidence>
<dbReference type="PANTHER" id="PTHR47117">
    <property type="entry name" value="STAR-RELATED LIPID TRANSFER PROTEIN 9"/>
    <property type="match status" value="1"/>
</dbReference>
<accession>A0A225WSE4</accession>
<comment type="caution">
    <text evidence="7">The sequence shown here is derived from an EMBL/GenBank/DDBJ whole genome shotgun (WGS) entry which is preliminary data.</text>
</comment>
<dbReference type="Proteomes" id="UP000198211">
    <property type="component" value="Unassembled WGS sequence"/>
</dbReference>
<evidence type="ECO:0000256" key="5">
    <source>
        <dbReference type="SAM" id="MobiDB-lite"/>
    </source>
</evidence>
<sequence length="1565" mass="176443">MHSDGLVIKIVNPTALSPPSRSQTSTRTASKRLLRESTSTDSPNFPTQFTQEFRFDCSFWSSADSQETTQNSIYEELDVLAVQTVLQGQNCSVFAYGQTGTGKTYIMMGNNEGRTSTSASLTTSEQRGLIPRTCQGLFAEIDKSKRSDNTCTIVMSYVEIYDERVFDLLDQATTKKSLKVREHPENGVFVEHAQRVHVTSFTQVLELIEEGNRTRSVTSMKNSCRQTRSHTVLILSLTQWTTTSLEIPKNSKICMVDLAGSERADHGANGTHFREVASVNRSLTTLADVVGVLAKRRSNRSMDIPHPQKTFVPYRNSVLTRLLKECLGGRAKTIMIGSISPCCAHYEDSLATLRYIERARSLNNNRFQVDTTGGITNGFLNDINKLKSIFHASSKTSNPPATSNICCGHPEDNDEFLNCESCHLSSITGSITFRDTNEVTRCKRKSAFMEEVPGDFSDHERSAGQVVRESVILLKIFGIRRRWLALRQYRAFDQWRKVACQNATTSKEETEALSKGNESCNQTEPSQITGSKAGCPPLHPRIRSDETRSVERVHNVVETVVVTDAICCSVVQDFLFPIHHDSSRHPAQQSISADSASLLELLASSSEFDRSEFFCDVNENCGNNEPQLEELASPEDYELSSITNLDTTSWEEEKDPVHSALSLCVDSIDLARRALGPGMCKLLSRCPGSGAGVECELLRYLDKKFLMITRILEDLVATPRSHDKIPSRSTCETLESMLGEFCLQIITRLCGQLPSASSACIAGRIHLETQLDHFCDRLQRKFLPEIARGGDNPEVTTNIAFFVTTELLVMAERIKFVWSLAGYQKRERLLQTQASAIKDRNMTAKIAALEERNAELSATLLTKSDKFNEPSIDLNYHKHPNRIQYRDEDNPTITLTEFEREYDGDMVSKLHRNMETKLAEEVARNREVHTRNDELLHVCRIATLNHTLTTCTARMTVLEAENARLRSEIQPNLSANCVNSHVNTLQNELENVLKHVQYLEGQVVDLKRINWEQTSDLENAKELLLYEKETITEADEYVALLRRQMEQAKGENLLQTAAIEKLEMSLSKANAQREVAEMLAEDSISQHLQSDQIFEPETRICKDEQRLLELESIVTANVQERDEHIILLPKTEEASASGQSRVKELQDQLEELSKRELDELICVRGQLHEATLELASLREELTEMLDHSTLQSATIETLQLDQSESLAKIQDLEIERNELVLRCQSEQNDSEQKESAYQVFTQQSSEALATLERQHESEQQQIIALHETLQRQTHAFHELEARQYSIQVDYCSTIRDLKTQVATLSAETCELDQELTAKTIEMDAARTASEAQIQELNVQANIFRNYEESTRNAKDRLQECKLDFNASTSRWVLAEIQCGLWRVCAKRLDVNLAETKETCKMQLADTESSCSRYDMGVVTQAMTRTEIAVNEHLNSLDAWFDQVISGNQETIEVSSTSESINPAKTRDEDSAARSPLLKTLTDLDTLTNELLVVDTFDHSKNSPTEEVDPALRDANGKNELVLKSTDTPGPMLNIHENPESPSQARRKAKESDEVIQLRYVLMKTC</sequence>
<dbReference type="InterPro" id="IPR027417">
    <property type="entry name" value="P-loop_NTPase"/>
</dbReference>
<evidence type="ECO:0000256" key="4">
    <source>
        <dbReference type="SAM" id="Coils"/>
    </source>
</evidence>
<dbReference type="Gene3D" id="3.40.850.10">
    <property type="entry name" value="Kinesin motor domain"/>
    <property type="match status" value="1"/>
</dbReference>
<feature type="domain" description="Kinesin motor" evidence="6">
    <location>
        <begin position="1"/>
        <end position="362"/>
    </location>
</feature>
<keyword evidence="3" id="KW-0505">Motor protein</keyword>
<gene>
    <name evidence="7" type="ORF">PHMEG_0005790</name>
</gene>
<dbReference type="InterPro" id="IPR036961">
    <property type="entry name" value="Kinesin_motor_dom_sf"/>
</dbReference>
<dbReference type="PROSITE" id="PS50067">
    <property type="entry name" value="KINESIN_MOTOR_2"/>
    <property type="match status" value="1"/>
</dbReference>
<feature type="region of interest" description="Disordered" evidence="5">
    <location>
        <begin position="510"/>
        <end position="537"/>
    </location>
</feature>
<evidence type="ECO:0000313" key="8">
    <source>
        <dbReference type="Proteomes" id="UP000198211"/>
    </source>
</evidence>
<dbReference type="GO" id="GO:0007018">
    <property type="term" value="P:microtubule-based movement"/>
    <property type="evidence" value="ECO:0007669"/>
    <property type="project" value="InterPro"/>
</dbReference>
<dbReference type="STRING" id="4795.A0A225WSE4"/>
<feature type="compositionally biased region" description="Polar residues" evidence="5">
    <location>
        <begin position="36"/>
        <end position="45"/>
    </location>
</feature>
<evidence type="ECO:0000313" key="7">
    <source>
        <dbReference type="EMBL" id="OWZ19890.1"/>
    </source>
</evidence>
<keyword evidence="2 3" id="KW-0067">ATP-binding</keyword>
<feature type="binding site" evidence="3">
    <location>
        <begin position="97"/>
        <end position="104"/>
    </location>
    <ligand>
        <name>ATP</name>
        <dbReference type="ChEBI" id="CHEBI:30616"/>
    </ligand>
</feature>
<proteinExistence type="inferred from homology"/>
<evidence type="ECO:0000256" key="3">
    <source>
        <dbReference type="PROSITE-ProRule" id="PRU00283"/>
    </source>
</evidence>
<protein>
    <recommendedName>
        <fullName evidence="6">Kinesin motor domain-containing protein</fullName>
    </recommendedName>
</protein>
<keyword evidence="4" id="KW-0175">Coiled coil</keyword>
<dbReference type="GO" id="GO:0005524">
    <property type="term" value="F:ATP binding"/>
    <property type="evidence" value="ECO:0007669"/>
    <property type="project" value="UniProtKB-UniRule"/>
</dbReference>
<evidence type="ECO:0000259" key="6">
    <source>
        <dbReference type="PROSITE" id="PS50067"/>
    </source>
</evidence>
<dbReference type="SMART" id="SM00129">
    <property type="entry name" value="KISc"/>
    <property type="match status" value="1"/>
</dbReference>
<evidence type="ECO:0000256" key="2">
    <source>
        <dbReference type="ARBA" id="ARBA00022840"/>
    </source>
</evidence>
<dbReference type="InterPro" id="IPR019821">
    <property type="entry name" value="Kinesin_motor_CS"/>
</dbReference>
<keyword evidence="1 3" id="KW-0547">Nucleotide-binding</keyword>
<name>A0A225WSE4_9STRA</name>
<dbReference type="SUPFAM" id="SSF52540">
    <property type="entry name" value="P-loop containing nucleoside triphosphate hydrolases"/>
    <property type="match status" value="1"/>
</dbReference>
<dbReference type="InterPro" id="IPR001752">
    <property type="entry name" value="Kinesin_motor_dom"/>
</dbReference>
<dbReference type="Pfam" id="PF00225">
    <property type="entry name" value="Kinesin"/>
    <property type="match status" value="1"/>
</dbReference>
<reference evidence="8" key="1">
    <citation type="submission" date="2017-03" db="EMBL/GenBank/DDBJ databases">
        <title>Phytopthora megakarya and P. palmivora, two closely related causual agents of cacao black pod achieved similar genome size and gene model numbers by different mechanisms.</title>
        <authorList>
            <person name="Ali S."/>
            <person name="Shao J."/>
            <person name="Larry D.J."/>
            <person name="Kronmiller B."/>
            <person name="Shen D."/>
            <person name="Strem M.D."/>
            <person name="Melnick R.L."/>
            <person name="Guiltinan M.J."/>
            <person name="Tyler B.M."/>
            <person name="Meinhardt L.W."/>
            <person name="Bailey B.A."/>
        </authorList>
    </citation>
    <scope>NUCLEOTIDE SEQUENCE [LARGE SCALE GENOMIC DNA]</scope>
    <source>
        <strain evidence="8">zdho120</strain>
    </source>
</reference>
<keyword evidence="8" id="KW-1185">Reference proteome</keyword>
<dbReference type="PRINTS" id="PR00380">
    <property type="entry name" value="KINESINHEAVY"/>
</dbReference>
<dbReference type="GO" id="GO:0008017">
    <property type="term" value="F:microtubule binding"/>
    <property type="evidence" value="ECO:0007669"/>
    <property type="project" value="InterPro"/>
</dbReference>
<feature type="coiled-coil region" evidence="4">
    <location>
        <begin position="839"/>
        <end position="866"/>
    </location>
</feature>
<feature type="compositionally biased region" description="Low complexity" evidence="5">
    <location>
        <begin position="17"/>
        <end position="28"/>
    </location>
</feature>
<comment type="similarity">
    <text evidence="3">Belongs to the TRAFAC class myosin-kinesin ATPase superfamily. Kinesin family.</text>
</comment>
<organism evidence="7 8">
    <name type="scientific">Phytophthora megakarya</name>
    <dbReference type="NCBI Taxonomy" id="4795"/>
    <lineage>
        <taxon>Eukaryota</taxon>
        <taxon>Sar</taxon>
        <taxon>Stramenopiles</taxon>
        <taxon>Oomycota</taxon>
        <taxon>Peronosporomycetes</taxon>
        <taxon>Peronosporales</taxon>
        <taxon>Peronosporaceae</taxon>
        <taxon>Phytophthora</taxon>
    </lineage>
</organism>
<dbReference type="EMBL" id="NBNE01000388">
    <property type="protein sequence ID" value="OWZ19890.1"/>
    <property type="molecule type" value="Genomic_DNA"/>
</dbReference>
<feature type="region of interest" description="Disordered" evidence="5">
    <location>
        <begin position="12"/>
        <end position="45"/>
    </location>
</feature>
<dbReference type="PROSITE" id="PS00411">
    <property type="entry name" value="KINESIN_MOTOR_1"/>
    <property type="match status" value="1"/>
</dbReference>